<sequence length="180" mass="20143">MTPLERLCELEPAAPLPDVLAFFDSLPPVEPATMLGSWRGGEIATGHLYDGLLGPSGWWGKRFRSVDDVDPLVFERRGRRFAGNPALMPLPLIERFPKLAKSPPAATLFRFASPMLRTRQPRARLRLLTYRGVTSTAMLYDALPIADCFRMVSPDVLVGAMDIRGHADPYFFTLRRETAD</sequence>
<evidence type="ECO:0000259" key="1">
    <source>
        <dbReference type="Pfam" id="PF14231"/>
    </source>
</evidence>
<reference evidence="3 4" key="1">
    <citation type="submission" date="2022-10" db="EMBL/GenBank/DDBJ databases">
        <title>Sphingomonas sp.</title>
        <authorList>
            <person name="Jin C."/>
        </authorList>
    </citation>
    <scope>NUCLEOTIDE SEQUENCE [LARGE SCALE GENOMIC DNA]</scope>
    <source>
        <strain evidence="3 4">BN140010</strain>
    </source>
</reference>
<dbReference type="InterPro" id="IPR025951">
    <property type="entry name" value="GXWXG_dom"/>
</dbReference>
<evidence type="ECO:0000313" key="3">
    <source>
        <dbReference type="EMBL" id="MCW3797396.1"/>
    </source>
</evidence>
<dbReference type="Pfam" id="PF14232">
    <property type="entry name" value="DUF4334"/>
    <property type="match status" value="1"/>
</dbReference>
<dbReference type="InterPro" id="IPR025568">
    <property type="entry name" value="DUF4334"/>
</dbReference>
<gene>
    <name evidence="3" type="ORF">OMW55_06200</name>
</gene>
<protein>
    <submittedName>
        <fullName evidence="3">DUF4334 domain-containing protein</fullName>
    </submittedName>
</protein>
<accession>A0ABT3JF13</accession>
<organism evidence="3 4">
    <name type="scientific">Sphingomonas arvum</name>
    <dbReference type="NCBI Taxonomy" id="2992113"/>
    <lineage>
        <taxon>Bacteria</taxon>
        <taxon>Pseudomonadati</taxon>
        <taxon>Pseudomonadota</taxon>
        <taxon>Alphaproteobacteria</taxon>
        <taxon>Sphingomonadales</taxon>
        <taxon>Sphingomonadaceae</taxon>
        <taxon>Sphingomonas</taxon>
    </lineage>
</organism>
<evidence type="ECO:0000259" key="2">
    <source>
        <dbReference type="Pfam" id="PF14232"/>
    </source>
</evidence>
<proteinExistence type="predicted"/>
<dbReference type="Proteomes" id="UP001526246">
    <property type="component" value="Unassembled WGS sequence"/>
</dbReference>
<feature type="domain" description="GXWXG" evidence="1">
    <location>
        <begin position="21"/>
        <end position="76"/>
    </location>
</feature>
<feature type="domain" description="DUF4334" evidence="2">
    <location>
        <begin position="121"/>
        <end position="176"/>
    </location>
</feature>
<dbReference type="Gene3D" id="2.40.128.580">
    <property type="entry name" value="GXWXG domain"/>
    <property type="match status" value="1"/>
</dbReference>
<dbReference type="EMBL" id="JAPDOB010000001">
    <property type="protein sequence ID" value="MCW3797396.1"/>
    <property type="molecule type" value="Genomic_DNA"/>
</dbReference>
<dbReference type="Pfam" id="PF14231">
    <property type="entry name" value="GXWXG"/>
    <property type="match status" value="1"/>
</dbReference>
<dbReference type="RefSeq" id="WP_264881627.1">
    <property type="nucleotide sequence ID" value="NZ_JAPDOB010000001.1"/>
</dbReference>
<keyword evidence="4" id="KW-1185">Reference proteome</keyword>
<name>A0ABT3JF13_9SPHN</name>
<comment type="caution">
    <text evidence="3">The sequence shown here is derived from an EMBL/GenBank/DDBJ whole genome shotgun (WGS) entry which is preliminary data.</text>
</comment>
<evidence type="ECO:0000313" key="4">
    <source>
        <dbReference type="Proteomes" id="UP001526246"/>
    </source>
</evidence>